<comment type="cofactor">
    <cofactor evidence="1">
        <name>FAD</name>
        <dbReference type="ChEBI" id="CHEBI:57692"/>
    </cofactor>
</comment>
<dbReference type="OMA" id="RQGKWIW"/>
<comment type="similarity">
    <text evidence="3">Belongs to the paxM FAD-dependent monooxygenase family.</text>
</comment>
<reference evidence="11" key="1">
    <citation type="journal article" date="2013" name="Genome Announc.">
        <title>Draft genome sequence of the grapevine dieback fungus Eutypa lata UCR-EL1.</title>
        <authorList>
            <person name="Blanco-Ulate B."/>
            <person name="Rolshausen P.E."/>
            <person name="Cantu D."/>
        </authorList>
    </citation>
    <scope>NUCLEOTIDE SEQUENCE [LARGE SCALE GENOMIC DNA]</scope>
    <source>
        <strain evidence="11">UCR-EL1</strain>
    </source>
</reference>
<evidence type="ECO:0000256" key="4">
    <source>
        <dbReference type="ARBA" id="ARBA00022630"/>
    </source>
</evidence>
<organism evidence="10 11">
    <name type="scientific">Eutypa lata (strain UCR-EL1)</name>
    <name type="common">Grapevine dieback disease fungus</name>
    <name type="synonym">Eutypa armeniacae</name>
    <dbReference type="NCBI Taxonomy" id="1287681"/>
    <lineage>
        <taxon>Eukaryota</taxon>
        <taxon>Fungi</taxon>
        <taxon>Dikarya</taxon>
        <taxon>Ascomycota</taxon>
        <taxon>Pezizomycotina</taxon>
        <taxon>Sordariomycetes</taxon>
        <taxon>Xylariomycetidae</taxon>
        <taxon>Xylariales</taxon>
        <taxon>Diatrypaceae</taxon>
        <taxon>Eutypa</taxon>
    </lineage>
</organism>
<evidence type="ECO:0000256" key="5">
    <source>
        <dbReference type="ARBA" id="ARBA00022827"/>
    </source>
</evidence>
<feature type="domain" description="FAD-dependent oxidoreductase 2 FAD-binding" evidence="8">
    <location>
        <begin position="26"/>
        <end position="58"/>
    </location>
</feature>
<evidence type="ECO:0000256" key="1">
    <source>
        <dbReference type="ARBA" id="ARBA00001974"/>
    </source>
</evidence>
<keyword evidence="6" id="KW-0560">Oxidoreductase</keyword>
<keyword evidence="11" id="KW-1185">Reference proteome</keyword>
<accession>M7SD19</accession>
<dbReference type="Pfam" id="PF00890">
    <property type="entry name" value="FAD_binding_2"/>
    <property type="match status" value="1"/>
</dbReference>
<dbReference type="InterPro" id="IPR036188">
    <property type="entry name" value="FAD/NAD-bd_sf"/>
</dbReference>
<name>M7SD19_EUTLA</name>
<dbReference type="PRINTS" id="PR00420">
    <property type="entry name" value="RNGMNOXGNASE"/>
</dbReference>
<dbReference type="PANTHER" id="PTHR13789:SF315">
    <property type="entry name" value="FAD-DEPENDENT MONOOXYGENASE MDPD"/>
    <property type="match status" value="1"/>
</dbReference>
<protein>
    <submittedName>
        <fullName evidence="10">Putative fad binding domain protein</fullName>
    </submittedName>
</protein>
<evidence type="ECO:0000259" key="9">
    <source>
        <dbReference type="Pfam" id="PF01494"/>
    </source>
</evidence>
<comment type="pathway">
    <text evidence="2">Secondary metabolite biosynthesis.</text>
</comment>
<dbReference type="InterPro" id="IPR003953">
    <property type="entry name" value="FAD-dep_OxRdtase_2_FAD-bd"/>
</dbReference>
<dbReference type="AlphaFoldDB" id="M7SD19"/>
<keyword evidence="5" id="KW-0274">FAD</keyword>
<keyword evidence="7" id="KW-0503">Monooxygenase</keyword>
<dbReference type="HOGENOM" id="CLU_009665_19_1_1"/>
<dbReference type="EMBL" id="KB707501">
    <property type="protein sequence ID" value="EMR62073.1"/>
    <property type="molecule type" value="Genomic_DNA"/>
</dbReference>
<dbReference type="GO" id="GO:0004497">
    <property type="term" value="F:monooxygenase activity"/>
    <property type="evidence" value="ECO:0007669"/>
    <property type="project" value="UniProtKB-KW"/>
</dbReference>
<dbReference type="SUPFAM" id="SSF51905">
    <property type="entry name" value="FAD/NAD(P)-binding domain"/>
    <property type="match status" value="1"/>
</dbReference>
<dbReference type="PANTHER" id="PTHR13789">
    <property type="entry name" value="MONOOXYGENASE"/>
    <property type="match status" value="1"/>
</dbReference>
<evidence type="ECO:0000256" key="3">
    <source>
        <dbReference type="ARBA" id="ARBA00007992"/>
    </source>
</evidence>
<evidence type="ECO:0000313" key="11">
    <source>
        <dbReference type="Proteomes" id="UP000012174"/>
    </source>
</evidence>
<evidence type="ECO:0000256" key="2">
    <source>
        <dbReference type="ARBA" id="ARBA00005179"/>
    </source>
</evidence>
<feature type="domain" description="FAD-binding" evidence="9">
    <location>
        <begin position="123"/>
        <end position="317"/>
    </location>
</feature>
<dbReference type="InterPro" id="IPR002938">
    <property type="entry name" value="FAD-bd"/>
</dbReference>
<dbReference type="KEGG" id="ela:UCREL1_10989"/>
<evidence type="ECO:0000256" key="6">
    <source>
        <dbReference type="ARBA" id="ARBA00023002"/>
    </source>
</evidence>
<evidence type="ECO:0000256" key="7">
    <source>
        <dbReference type="ARBA" id="ARBA00023033"/>
    </source>
</evidence>
<dbReference type="GO" id="GO:0071949">
    <property type="term" value="F:FAD binding"/>
    <property type="evidence" value="ECO:0007669"/>
    <property type="project" value="InterPro"/>
</dbReference>
<keyword evidence="4" id="KW-0285">Flavoprotein</keyword>
<proteinExistence type="inferred from homology"/>
<dbReference type="Gene3D" id="3.50.50.60">
    <property type="entry name" value="FAD/NAD(P)-binding domain"/>
    <property type="match status" value="1"/>
</dbReference>
<sequence>MATPNPLSLGEVKDGVQRYPLTGIKVLIAGAGIGGLLAALECYRKGHSVMVLERSSSQSTVGDIFGISPSAFASFKYYPSLVQDYRNSLHDPIISYYTWKGEFINKVEPEWRRAPGKKVVKYEEDIKAGIVVAETDLGQRFESDVIIAADGLNSAANELLPKGSVPQTKPTGYHAARMGFRRNTVTMTPELQGLLPKAGERDVIRVYVGKEFHLIFDATQTHDTRPKAEIPLTFAPKEFIALMNRAPDWDPEIVSLIRQSPQEIVNWSLNFRNPHRQWTSPRGHVVMIGDAAHAFLPSSANGAVQAAEDAVSIAECLRQGGKENISWSTQVHNTLRLTVHTHATYRYQRVTTIQRTGFVNQDTLDHIDIDVAIANPGSFGLSWGAWMWSHLPEQYAADNFHAALSALKSGRDFENANLPTGHKFQEWTMEEELERQRLGLPSDLKTNGDWNV</sequence>
<dbReference type="eggNOG" id="KOG2614">
    <property type="taxonomic scope" value="Eukaryota"/>
</dbReference>
<evidence type="ECO:0000313" key="10">
    <source>
        <dbReference type="EMBL" id="EMR62073.1"/>
    </source>
</evidence>
<dbReference type="Proteomes" id="UP000012174">
    <property type="component" value="Unassembled WGS sequence"/>
</dbReference>
<dbReference type="InterPro" id="IPR050493">
    <property type="entry name" value="FAD-dep_Monooxygenase_BioMet"/>
</dbReference>
<gene>
    <name evidence="10" type="ORF">UCREL1_10989</name>
</gene>
<evidence type="ECO:0000259" key="8">
    <source>
        <dbReference type="Pfam" id="PF00890"/>
    </source>
</evidence>
<dbReference type="Pfam" id="PF01494">
    <property type="entry name" value="FAD_binding_3"/>
    <property type="match status" value="1"/>
</dbReference>
<dbReference type="STRING" id="1287681.M7SD19"/>
<dbReference type="OrthoDB" id="16820at2759"/>